<comment type="caution">
    <text evidence="2">The sequence shown here is derived from an EMBL/GenBank/DDBJ whole genome shotgun (WGS) entry which is preliminary data.</text>
</comment>
<dbReference type="EMBL" id="LIAE01010465">
    <property type="protein sequence ID" value="PAV60498.1"/>
    <property type="molecule type" value="Genomic_DNA"/>
</dbReference>
<evidence type="ECO:0000313" key="2">
    <source>
        <dbReference type="EMBL" id="PAV60498.1"/>
    </source>
</evidence>
<dbReference type="Proteomes" id="UP000218231">
    <property type="component" value="Unassembled WGS sequence"/>
</dbReference>
<evidence type="ECO:0000313" key="3">
    <source>
        <dbReference type="Proteomes" id="UP000218231"/>
    </source>
</evidence>
<dbReference type="AlphaFoldDB" id="A0A2A2JFE3"/>
<evidence type="ECO:0000256" key="1">
    <source>
        <dbReference type="SAM" id="MobiDB-lite"/>
    </source>
</evidence>
<proteinExistence type="predicted"/>
<reference evidence="2 3" key="1">
    <citation type="journal article" date="2017" name="Curr. Biol.">
        <title>Genome architecture and evolution of a unichromosomal asexual nematode.</title>
        <authorList>
            <person name="Fradin H."/>
            <person name="Zegar C."/>
            <person name="Gutwein M."/>
            <person name="Lucas J."/>
            <person name="Kovtun M."/>
            <person name="Corcoran D."/>
            <person name="Baugh L.R."/>
            <person name="Kiontke K."/>
            <person name="Gunsalus K."/>
            <person name="Fitch D.H."/>
            <person name="Piano F."/>
        </authorList>
    </citation>
    <scope>NUCLEOTIDE SEQUENCE [LARGE SCALE GENOMIC DNA]</scope>
    <source>
        <strain evidence="2">PF1309</strain>
    </source>
</reference>
<keyword evidence="3" id="KW-1185">Reference proteome</keyword>
<name>A0A2A2JFE3_9BILA</name>
<sequence length="81" mass="9325">MELEEEKEEGDEDVEGMGKRFVKTKMKMKHRITPEPLRAVNENMDNAESEWMTAKHCTPNSVLFFLPGKLPKGMPSGRSRM</sequence>
<protein>
    <submittedName>
        <fullName evidence="2">Uncharacterized protein</fullName>
    </submittedName>
</protein>
<gene>
    <name evidence="2" type="ORF">WR25_25512</name>
</gene>
<feature type="compositionally biased region" description="Acidic residues" evidence="1">
    <location>
        <begin position="1"/>
        <end position="15"/>
    </location>
</feature>
<feature type="region of interest" description="Disordered" evidence="1">
    <location>
        <begin position="1"/>
        <end position="28"/>
    </location>
</feature>
<accession>A0A2A2JFE3</accession>
<organism evidence="2 3">
    <name type="scientific">Diploscapter pachys</name>
    <dbReference type="NCBI Taxonomy" id="2018661"/>
    <lineage>
        <taxon>Eukaryota</taxon>
        <taxon>Metazoa</taxon>
        <taxon>Ecdysozoa</taxon>
        <taxon>Nematoda</taxon>
        <taxon>Chromadorea</taxon>
        <taxon>Rhabditida</taxon>
        <taxon>Rhabditina</taxon>
        <taxon>Rhabditomorpha</taxon>
        <taxon>Rhabditoidea</taxon>
        <taxon>Rhabditidae</taxon>
        <taxon>Diploscapter</taxon>
    </lineage>
</organism>